<dbReference type="InterPro" id="IPR052700">
    <property type="entry name" value="Carb_kinase_PfkB-like"/>
</dbReference>
<dbReference type="PANTHER" id="PTHR43320">
    <property type="entry name" value="SUGAR KINASE"/>
    <property type="match status" value="1"/>
</dbReference>
<accession>A0A2J9KSA8</accession>
<dbReference type="EMBL" id="UGGQ01000006">
    <property type="protein sequence ID" value="STO16929.1"/>
    <property type="molecule type" value="Genomic_DNA"/>
</dbReference>
<dbReference type="GO" id="GO:0047590">
    <property type="term" value="F:5-dehydro-2-deoxygluconokinase activity"/>
    <property type="evidence" value="ECO:0007669"/>
    <property type="project" value="UniProtKB-EC"/>
</dbReference>
<feature type="domain" description="Carbohydrate kinase PfkB" evidence="4">
    <location>
        <begin position="24"/>
        <end position="357"/>
    </location>
</feature>
<organism evidence="5 6">
    <name type="scientific">Mobiluncus mulieris</name>
    <dbReference type="NCBI Taxonomy" id="2052"/>
    <lineage>
        <taxon>Bacteria</taxon>
        <taxon>Bacillati</taxon>
        <taxon>Actinomycetota</taxon>
        <taxon>Actinomycetes</taxon>
        <taxon>Actinomycetales</taxon>
        <taxon>Actinomycetaceae</taxon>
        <taxon>Mobiluncus</taxon>
    </lineage>
</organism>
<evidence type="ECO:0000256" key="1">
    <source>
        <dbReference type="ARBA" id="ARBA00010688"/>
    </source>
</evidence>
<comment type="similarity">
    <text evidence="1">Belongs to the carbohydrate kinase PfkB family.</text>
</comment>
<dbReference type="InterPro" id="IPR029056">
    <property type="entry name" value="Ribokinase-like"/>
</dbReference>
<evidence type="ECO:0000313" key="5">
    <source>
        <dbReference type="EMBL" id="STO16929.1"/>
    </source>
</evidence>
<keyword evidence="2 5" id="KW-0808">Transferase</keyword>
<dbReference type="RefSeq" id="WP_103759193.1">
    <property type="nucleotide sequence ID" value="NZ_JACHMA010000001.1"/>
</dbReference>
<dbReference type="PANTHER" id="PTHR43320:SF2">
    <property type="entry name" value="2-DEHYDRO-3-DEOXYGLUCONOKINASE_2-DEHYDRO-3-DEOXYGALACTONOKINASE"/>
    <property type="match status" value="1"/>
</dbReference>
<dbReference type="Gene3D" id="3.40.1190.20">
    <property type="match status" value="1"/>
</dbReference>
<keyword evidence="3 5" id="KW-0418">Kinase</keyword>
<sequence>MSSHCNCDVKSGLRLRPAEECRYDVVSLGEVMLRLDPGEGRIRTARAFKASEGGGEYNVARGSRRAFGRRAAVVTALVRDEVGLLIEDCILQGGVDTSWIKWVDSDGVGRNVRNGLNFTERGFGVRGAVGCNDRGNTAISQLKPEDIDWERLFGEAGVRWLHTGGIFTALGPKSADVARAAMQAAKKHGTVVSYDLNYRPSLWKSIGGKAKCQEVNRDLAQYVDVMIGNEEDFTASLGFEIEGANENLNNLEVESFRKMIETASAAYPNFQCIGTTMRQVRTATVNDWGAVAWDRRQGFVQATQRDGLEILDRVGGGDSFASGLIYGLMEFGDIARAVNYGAAHGALAMTTPGDTSMASLTEIENLVAGGSARVKR</sequence>
<dbReference type="AlphaFoldDB" id="A0A2J9KSA8"/>
<dbReference type="SUPFAM" id="SSF53613">
    <property type="entry name" value="Ribokinase-like"/>
    <property type="match status" value="1"/>
</dbReference>
<dbReference type="GeneID" id="61168442"/>
<dbReference type="Pfam" id="PF00294">
    <property type="entry name" value="PfkB"/>
    <property type="match status" value="1"/>
</dbReference>
<dbReference type="Proteomes" id="UP000255284">
    <property type="component" value="Unassembled WGS sequence"/>
</dbReference>
<reference evidence="5 6" key="1">
    <citation type="submission" date="2018-06" db="EMBL/GenBank/DDBJ databases">
        <authorList>
            <consortium name="Pathogen Informatics"/>
            <person name="Doyle S."/>
        </authorList>
    </citation>
    <scope>NUCLEOTIDE SEQUENCE [LARGE SCALE GENOMIC DNA]</scope>
    <source>
        <strain evidence="5 6">NCTC11819</strain>
    </source>
</reference>
<evidence type="ECO:0000313" key="6">
    <source>
        <dbReference type="Proteomes" id="UP000255284"/>
    </source>
</evidence>
<evidence type="ECO:0000256" key="2">
    <source>
        <dbReference type="ARBA" id="ARBA00022679"/>
    </source>
</evidence>
<protein>
    <submittedName>
        <fullName evidence="5">5-dehydro-2-deoxygluconokinase</fullName>
        <ecNumber evidence="5">2.7.1.92</ecNumber>
    </submittedName>
</protein>
<name>A0A2J9KSA8_9ACTO</name>
<dbReference type="CDD" id="cd01166">
    <property type="entry name" value="KdgK"/>
    <property type="match status" value="1"/>
</dbReference>
<dbReference type="InterPro" id="IPR011611">
    <property type="entry name" value="PfkB_dom"/>
</dbReference>
<evidence type="ECO:0000256" key="3">
    <source>
        <dbReference type="ARBA" id="ARBA00022777"/>
    </source>
</evidence>
<gene>
    <name evidence="5" type="primary">iolC_2</name>
    <name evidence="5" type="ORF">NCTC11819_01508</name>
</gene>
<proteinExistence type="inferred from homology"/>
<evidence type="ECO:0000259" key="4">
    <source>
        <dbReference type="Pfam" id="PF00294"/>
    </source>
</evidence>
<comment type="caution">
    <text evidence="5">The sequence shown here is derived from an EMBL/GenBank/DDBJ whole genome shotgun (WGS) entry which is preliminary data.</text>
</comment>
<dbReference type="EC" id="2.7.1.92" evidence="5"/>